<dbReference type="Proteomes" id="UP000053433">
    <property type="component" value="Unassembled WGS sequence"/>
</dbReference>
<evidence type="ECO:0000313" key="17">
    <source>
        <dbReference type="Proteomes" id="UP000472755"/>
    </source>
</evidence>
<evidence type="ECO:0000256" key="2">
    <source>
        <dbReference type="ARBA" id="ARBA00007069"/>
    </source>
</evidence>
<accession>A0A0W7TNX5</accession>
<evidence type="ECO:0000256" key="3">
    <source>
        <dbReference type="ARBA" id="ARBA00022448"/>
    </source>
</evidence>
<dbReference type="EMBL" id="WMZR01000002">
    <property type="protein sequence ID" value="MTS50188.1"/>
    <property type="molecule type" value="Genomic_DNA"/>
</dbReference>
<keyword evidence="14" id="KW-1185">Reference proteome</keyword>
<comment type="similarity">
    <text evidence="2">Belongs to the binding-protein-dependent transport system permease family. CysTW subfamily.</text>
</comment>
<evidence type="ECO:0000313" key="13">
    <source>
        <dbReference type="EMBL" id="MTS50188.1"/>
    </source>
</evidence>
<accession>A0A0D8J2U0</accession>
<dbReference type="Proteomes" id="UP000472755">
    <property type="component" value="Unassembled WGS sequence"/>
</dbReference>
<evidence type="ECO:0000256" key="6">
    <source>
        <dbReference type="ARBA" id="ARBA00022989"/>
    </source>
</evidence>
<dbReference type="SUPFAM" id="SSF161098">
    <property type="entry name" value="MetI-like"/>
    <property type="match status" value="1"/>
</dbReference>
<dbReference type="NCBIfam" id="NF008049">
    <property type="entry name" value="PRK10782.1"/>
    <property type="match status" value="1"/>
</dbReference>
<reference evidence="11 15" key="2">
    <citation type="submission" date="2015-10" db="EMBL/GenBank/DDBJ databases">
        <title>A novel member of the family Ruminococcaceae isolated from human faeces.</title>
        <authorList>
            <person name="Shkoporov A.N."/>
            <person name="Chaplin A.V."/>
            <person name="Motuzova O.V."/>
            <person name="Kafarskaia L.I."/>
            <person name="Efimov B.A."/>
        </authorList>
    </citation>
    <scope>NUCLEOTIDE SEQUENCE [LARGE SCALE GENOMIC DNA]</scope>
    <source>
        <strain evidence="11 15">668</strain>
    </source>
</reference>
<evidence type="ECO:0000256" key="1">
    <source>
        <dbReference type="ARBA" id="ARBA00004651"/>
    </source>
</evidence>
<evidence type="ECO:0000256" key="7">
    <source>
        <dbReference type="ARBA" id="ARBA00023136"/>
    </source>
</evidence>
<dbReference type="AlphaFoldDB" id="A0A0D8J2U0"/>
<keyword evidence="5 8" id="KW-0812">Transmembrane</keyword>
<dbReference type="Proteomes" id="UP000449193">
    <property type="component" value="Unassembled WGS sequence"/>
</dbReference>
<dbReference type="PATRIC" id="fig|1550024.3.peg.1838"/>
<dbReference type="Proteomes" id="UP000032483">
    <property type="component" value="Unassembled WGS sequence"/>
</dbReference>
<feature type="transmembrane region" description="Helical" evidence="8">
    <location>
        <begin position="149"/>
        <end position="171"/>
    </location>
</feature>
<dbReference type="RefSeq" id="WP_009323940.1">
    <property type="nucleotide sequence ID" value="NZ_CAOJUJ010000003.1"/>
</dbReference>
<keyword evidence="6 8" id="KW-1133">Transmembrane helix</keyword>
<dbReference type="InterPro" id="IPR000515">
    <property type="entry name" value="MetI-like"/>
</dbReference>
<reference evidence="10" key="1">
    <citation type="submission" date="2015-02" db="EMBL/GenBank/DDBJ databases">
        <title>A novel member of the family Ruminococcaceae isolated from human feces.</title>
        <authorList>
            <person name="Shkoporov A.N."/>
            <person name="Chaplin A.V."/>
            <person name="Motuzova O.V."/>
            <person name="Kafarskaia L.I."/>
            <person name="Khokhlova E.V."/>
            <person name="Efimov B.A."/>
        </authorList>
    </citation>
    <scope>NUCLEOTIDE SEQUENCE [LARGE SCALE GENOMIC DNA]</scope>
    <source>
        <strain evidence="10">585-1</strain>
    </source>
</reference>
<dbReference type="InterPro" id="IPR035906">
    <property type="entry name" value="MetI-like_sf"/>
</dbReference>
<reference evidence="16 17" key="3">
    <citation type="journal article" date="2019" name="Nat. Med.">
        <title>A library of human gut bacterial isolates paired with longitudinal multiomics data enables mechanistic microbiome research.</title>
        <authorList>
            <person name="Poyet M."/>
            <person name="Groussin M."/>
            <person name="Gibbons S.M."/>
            <person name="Avila-Pacheco J."/>
            <person name="Jiang X."/>
            <person name="Kearney S.M."/>
            <person name="Perrotta A.R."/>
            <person name="Berdy B."/>
            <person name="Zhao S."/>
            <person name="Lieberman T.D."/>
            <person name="Swanson P.K."/>
            <person name="Smith M."/>
            <person name="Roesemann S."/>
            <person name="Alexander J.E."/>
            <person name="Rich S.A."/>
            <person name="Livny J."/>
            <person name="Vlamakis H."/>
            <person name="Clish C."/>
            <person name="Bullock K."/>
            <person name="Deik A."/>
            <person name="Scott J."/>
            <person name="Pierce K.A."/>
            <person name="Xavier R.J."/>
            <person name="Alm E.J."/>
        </authorList>
    </citation>
    <scope>NUCLEOTIDE SEQUENCE [LARGE SCALE GENOMIC DNA]</scope>
    <source>
        <strain evidence="12 17">BIOML-A4</strain>
        <strain evidence="13 16">BIOML-A7</strain>
    </source>
</reference>
<evidence type="ECO:0000313" key="16">
    <source>
        <dbReference type="Proteomes" id="UP000449193"/>
    </source>
</evidence>
<feature type="transmembrane region" description="Helical" evidence="8">
    <location>
        <begin position="191"/>
        <end position="214"/>
    </location>
</feature>
<dbReference type="GO" id="GO:0048473">
    <property type="term" value="P:D-methionine transmembrane transport"/>
    <property type="evidence" value="ECO:0007669"/>
    <property type="project" value="TreeGrafter"/>
</dbReference>
<feature type="transmembrane region" description="Helical" evidence="8">
    <location>
        <begin position="55"/>
        <end position="79"/>
    </location>
</feature>
<dbReference type="PANTHER" id="PTHR30450">
    <property type="entry name" value="ABC TRANSPORTER PERMEASE"/>
    <property type="match status" value="1"/>
</dbReference>
<dbReference type="PROSITE" id="PS50928">
    <property type="entry name" value="ABC_TM1"/>
    <property type="match status" value="1"/>
</dbReference>
<dbReference type="FunFam" id="1.10.3720.10:FF:000002">
    <property type="entry name" value="D-methionine ABC transporter permease MetI"/>
    <property type="match status" value="1"/>
</dbReference>
<comment type="subcellular location">
    <subcellularLocation>
        <location evidence="1 8">Cell membrane</location>
        <topology evidence="1 8">Multi-pass membrane protein</topology>
    </subcellularLocation>
</comment>
<gene>
    <name evidence="12" type="primary">metI</name>
    <name evidence="11" type="ORF">ASJ35_12955</name>
    <name evidence="13" type="ORF">GMD52_01350</name>
    <name evidence="12" type="ORF">GMD59_02320</name>
    <name evidence="10" type="ORF">TQ39_08085</name>
</gene>
<dbReference type="Pfam" id="PF00528">
    <property type="entry name" value="BPD_transp_1"/>
    <property type="match status" value="1"/>
</dbReference>
<feature type="transmembrane region" description="Helical" evidence="8">
    <location>
        <begin position="20"/>
        <end position="43"/>
    </location>
</feature>
<evidence type="ECO:0000313" key="11">
    <source>
        <dbReference type="EMBL" id="KUE75549.1"/>
    </source>
</evidence>
<sequence length="222" mass="24172">MAEFFNEYGALLWEGTLETLYMTLFATLFAYVLGLPMGVLLTVTKAGGVAPAPRFNAVFGWLVNLLRSLPFIILMFFIIPFTRLLVGTSIGATAALVPLTLSAAPFIARMVEQSLEEIDTGVIEAAQCMGATRWQIVTRVLLVESVPSLLRGLSISLITILGYTAITGSVGAGGLGNLAFRFGYQRYQKPVMYATVLLLILLVCVIQIIFDLAARKADKRTR</sequence>
<dbReference type="EMBL" id="WMZU01000002">
    <property type="protein sequence ID" value="MTS26118.1"/>
    <property type="molecule type" value="Genomic_DNA"/>
</dbReference>
<dbReference type="EMBL" id="JXXK01000009">
    <property type="protein sequence ID" value="KJF40123.1"/>
    <property type="molecule type" value="Genomic_DNA"/>
</dbReference>
<dbReference type="CDD" id="cd06261">
    <property type="entry name" value="TM_PBP2"/>
    <property type="match status" value="1"/>
</dbReference>
<evidence type="ECO:0000259" key="9">
    <source>
        <dbReference type="PROSITE" id="PS50928"/>
    </source>
</evidence>
<dbReference type="GeneID" id="42856558"/>
<protein>
    <submittedName>
        <fullName evidence="10 12">Methionine ABC transporter permease</fullName>
    </submittedName>
</protein>
<feature type="domain" description="ABC transmembrane type-1" evidence="9">
    <location>
        <begin position="16"/>
        <end position="210"/>
    </location>
</feature>
<keyword evidence="4" id="KW-1003">Cell membrane</keyword>
<evidence type="ECO:0000256" key="5">
    <source>
        <dbReference type="ARBA" id="ARBA00022692"/>
    </source>
</evidence>
<name>A0A0D8J2U0_9FIRM</name>
<organism evidence="10 14">
    <name type="scientific">Ruthenibacterium lactatiformans</name>
    <dbReference type="NCBI Taxonomy" id="1550024"/>
    <lineage>
        <taxon>Bacteria</taxon>
        <taxon>Bacillati</taxon>
        <taxon>Bacillota</taxon>
        <taxon>Clostridia</taxon>
        <taxon>Eubacteriales</taxon>
        <taxon>Oscillospiraceae</taxon>
        <taxon>Ruthenibacterium</taxon>
    </lineage>
</organism>
<evidence type="ECO:0000256" key="4">
    <source>
        <dbReference type="ARBA" id="ARBA00022475"/>
    </source>
</evidence>
<proteinExistence type="inferred from homology"/>
<feature type="transmembrane region" description="Helical" evidence="8">
    <location>
        <begin position="85"/>
        <end position="108"/>
    </location>
</feature>
<keyword evidence="7 8" id="KW-0472">Membrane</keyword>
<dbReference type="GO" id="GO:0005886">
    <property type="term" value="C:plasma membrane"/>
    <property type="evidence" value="ECO:0007669"/>
    <property type="project" value="UniProtKB-SubCell"/>
</dbReference>
<dbReference type="PANTHER" id="PTHR30450:SF1">
    <property type="entry name" value="D-METHIONINE TRANSPORT SYSTEM PERMEASE PROTEIN METI-RELATED"/>
    <property type="match status" value="1"/>
</dbReference>
<dbReference type="EMBL" id="LMUA01000019">
    <property type="protein sequence ID" value="KUE75549.1"/>
    <property type="molecule type" value="Genomic_DNA"/>
</dbReference>
<dbReference type="InterPro" id="IPR051322">
    <property type="entry name" value="AA_ABC_Transporter_Permease"/>
</dbReference>
<evidence type="ECO:0000313" key="15">
    <source>
        <dbReference type="Proteomes" id="UP000053433"/>
    </source>
</evidence>
<evidence type="ECO:0000256" key="8">
    <source>
        <dbReference type="RuleBase" id="RU363032"/>
    </source>
</evidence>
<dbReference type="Gene3D" id="1.10.3720.10">
    <property type="entry name" value="MetI-like"/>
    <property type="match status" value="1"/>
</dbReference>
<keyword evidence="3 8" id="KW-0813">Transport</keyword>
<comment type="caution">
    <text evidence="10">The sequence shown here is derived from an EMBL/GenBank/DDBJ whole genome shotgun (WGS) entry which is preliminary data.</text>
</comment>
<evidence type="ECO:0000313" key="10">
    <source>
        <dbReference type="EMBL" id="KJF40123.1"/>
    </source>
</evidence>
<evidence type="ECO:0000313" key="14">
    <source>
        <dbReference type="Proteomes" id="UP000032483"/>
    </source>
</evidence>
<evidence type="ECO:0000313" key="12">
    <source>
        <dbReference type="EMBL" id="MTS26118.1"/>
    </source>
</evidence>